<dbReference type="PANTHER" id="PTHR23416:SF78">
    <property type="entry name" value="LIPOPOLYSACCHARIDE BIOSYNTHESIS O-ACETYL TRANSFERASE WBBJ-RELATED"/>
    <property type="match status" value="1"/>
</dbReference>
<name>A0A4V3UTL0_9GAMM</name>
<dbReference type="SUPFAM" id="SSF51161">
    <property type="entry name" value="Trimeric LpxA-like enzymes"/>
    <property type="match status" value="1"/>
</dbReference>
<keyword evidence="5" id="KW-1185">Reference proteome</keyword>
<proteinExistence type="predicted"/>
<protein>
    <recommendedName>
        <fullName evidence="6">Acetyltransferase</fullName>
    </recommendedName>
</protein>
<evidence type="ECO:0000256" key="2">
    <source>
        <dbReference type="ARBA" id="ARBA00022737"/>
    </source>
</evidence>
<dbReference type="CDD" id="cd04647">
    <property type="entry name" value="LbH_MAT_like"/>
    <property type="match status" value="1"/>
</dbReference>
<keyword evidence="2" id="KW-0677">Repeat</keyword>
<dbReference type="InterPro" id="IPR018357">
    <property type="entry name" value="Hexapep_transf_CS"/>
</dbReference>
<dbReference type="InterPro" id="IPR011004">
    <property type="entry name" value="Trimer_LpxA-like_sf"/>
</dbReference>
<dbReference type="STRING" id="993689.GCA_002077135_02051"/>
<accession>A0A4V3UTL0</accession>
<dbReference type="OrthoDB" id="9815592at2"/>
<evidence type="ECO:0000313" key="4">
    <source>
        <dbReference type="EMBL" id="THD11031.1"/>
    </source>
</evidence>
<dbReference type="EMBL" id="MWQO01000017">
    <property type="protein sequence ID" value="THD11031.1"/>
    <property type="molecule type" value="Genomic_DNA"/>
</dbReference>
<dbReference type="Gene3D" id="2.160.10.10">
    <property type="entry name" value="Hexapeptide repeat proteins"/>
    <property type="match status" value="1"/>
</dbReference>
<organism evidence="4 5">
    <name type="scientific">Metallibacterium scheffleri</name>
    <dbReference type="NCBI Taxonomy" id="993689"/>
    <lineage>
        <taxon>Bacteria</taxon>
        <taxon>Pseudomonadati</taxon>
        <taxon>Pseudomonadota</taxon>
        <taxon>Gammaproteobacteria</taxon>
        <taxon>Lysobacterales</taxon>
        <taxon>Rhodanobacteraceae</taxon>
        <taxon>Metallibacterium</taxon>
    </lineage>
</organism>
<dbReference type="PANTHER" id="PTHR23416">
    <property type="entry name" value="SIALIC ACID SYNTHASE-RELATED"/>
    <property type="match status" value="1"/>
</dbReference>
<evidence type="ECO:0000256" key="3">
    <source>
        <dbReference type="ARBA" id="ARBA00023315"/>
    </source>
</evidence>
<gene>
    <name evidence="4" type="ORF">B1806_05735</name>
</gene>
<dbReference type="RefSeq" id="WP_081127331.1">
    <property type="nucleotide sequence ID" value="NZ_LDOS01000002.1"/>
</dbReference>
<evidence type="ECO:0000256" key="1">
    <source>
        <dbReference type="ARBA" id="ARBA00022679"/>
    </source>
</evidence>
<reference evidence="4 5" key="1">
    <citation type="submission" date="2017-02" db="EMBL/GenBank/DDBJ databases">
        <title>Whole genome sequencing of Metallibacterium scheffleri DSM 24874 (T).</title>
        <authorList>
            <person name="Kumar S."/>
            <person name="Patil P."/>
            <person name="Patil P.B."/>
        </authorList>
    </citation>
    <scope>NUCLEOTIDE SEQUENCE [LARGE SCALE GENOMIC DNA]</scope>
    <source>
        <strain evidence="4 5">DSM 24874</strain>
    </source>
</reference>
<comment type="caution">
    <text evidence="4">The sequence shown here is derived from an EMBL/GenBank/DDBJ whole genome shotgun (WGS) entry which is preliminary data.</text>
</comment>
<dbReference type="InterPro" id="IPR051159">
    <property type="entry name" value="Hexapeptide_acetyltransf"/>
</dbReference>
<dbReference type="Proteomes" id="UP000307749">
    <property type="component" value="Unassembled WGS sequence"/>
</dbReference>
<evidence type="ECO:0000313" key="5">
    <source>
        <dbReference type="Proteomes" id="UP000307749"/>
    </source>
</evidence>
<dbReference type="GO" id="GO:0016746">
    <property type="term" value="F:acyltransferase activity"/>
    <property type="evidence" value="ECO:0007669"/>
    <property type="project" value="UniProtKB-KW"/>
</dbReference>
<evidence type="ECO:0008006" key="6">
    <source>
        <dbReference type="Google" id="ProtNLM"/>
    </source>
</evidence>
<sequence length="205" mass="21858">MGIYKRMIGFNAENGALMTIIRTKEIFAESLRSAVYSKIFSSDNVRIGRKSKIRGVKYISLGANFRAGDDFWIEAISAYGGQTHKPQIAIGNNVIFMNRVHIAAVNDIKIADDVLIGSNVLITDHFHGKPGFDEPQAKGTHPALRNLNSRGGVAIGERVWIGDGVCIMPGVSIGVGAIIGANAVVTKSVESGAVVAGNPARVISR</sequence>
<keyword evidence="1" id="KW-0808">Transferase</keyword>
<dbReference type="PROSITE" id="PS00101">
    <property type="entry name" value="HEXAPEP_TRANSFERASES"/>
    <property type="match status" value="1"/>
</dbReference>
<keyword evidence="3" id="KW-0012">Acyltransferase</keyword>
<dbReference type="InterPro" id="IPR001451">
    <property type="entry name" value="Hexapep"/>
</dbReference>
<dbReference type="AlphaFoldDB" id="A0A4V3UTL0"/>
<dbReference type="Pfam" id="PF00132">
    <property type="entry name" value="Hexapep"/>
    <property type="match status" value="1"/>
</dbReference>